<evidence type="ECO:0000313" key="3">
    <source>
        <dbReference type="Proteomes" id="UP000656042"/>
    </source>
</evidence>
<proteinExistence type="predicted"/>
<evidence type="ECO:0000259" key="1">
    <source>
        <dbReference type="Pfam" id="PF01261"/>
    </source>
</evidence>
<dbReference type="AlphaFoldDB" id="A0A8J3BVX2"/>
<dbReference type="Pfam" id="PF01261">
    <property type="entry name" value="AP_endonuc_2"/>
    <property type="match status" value="1"/>
</dbReference>
<dbReference type="RefSeq" id="WP_189077258.1">
    <property type="nucleotide sequence ID" value="NZ_BMMX01000001.1"/>
</dbReference>
<dbReference type="SUPFAM" id="SSF51658">
    <property type="entry name" value="Xylose isomerase-like"/>
    <property type="match status" value="1"/>
</dbReference>
<gene>
    <name evidence="2" type="ORF">GCM10012284_03930</name>
</gene>
<keyword evidence="2" id="KW-0413">Isomerase</keyword>
<protein>
    <submittedName>
        <fullName evidence="2">Xylose isomerase</fullName>
    </submittedName>
</protein>
<feature type="domain" description="Xylose isomerase-like TIM barrel" evidence="1">
    <location>
        <begin position="43"/>
        <end position="245"/>
    </location>
</feature>
<dbReference type="InterPro" id="IPR013022">
    <property type="entry name" value="Xyl_isomerase-like_TIM-brl"/>
</dbReference>
<sequence length="385" mass="41129">MRLRHPDGATVHLGYCTNVHPAEDLAGVIGQLDRYAVPVRERLGADVLGLGLWLAAPVADELAADAAAVRRLRAELNARGLEVVTLNGFPYRAFQAPVVKHGVYHPDWSTPERLSYTLRLADIQAGLLPDGAVHGSISTLPLAWREPWDAVRADRCARALDALAAGLAAVQERTGRVVRVGFEPEPGCVVETIADAVGRLSGADTTRLGVCLDLAHLACGWQEPSEAVRQLGSAGLPIVKVQVSAALASDDPAAQASALRRYAEPRFLHQVRDRAGFRADDLGAALTGDARQPWRIHYHVPLHAEPEPPLTSTMDVTRAGLRAIVGGQAALCDHLEIETYTWEVLPSRLRPRTDGCLADGIAAEIAFARDELTGLGLASTTAVAS</sequence>
<comment type="caution">
    <text evidence="2">The sequence shown here is derived from an EMBL/GenBank/DDBJ whole genome shotgun (WGS) entry which is preliminary data.</text>
</comment>
<evidence type="ECO:0000313" key="2">
    <source>
        <dbReference type="EMBL" id="GGK73265.1"/>
    </source>
</evidence>
<dbReference type="Proteomes" id="UP000656042">
    <property type="component" value="Unassembled WGS sequence"/>
</dbReference>
<organism evidence="2 3">
    <name type="scientific">Mangrovihabitans endophyticus</name>
    <dbReference type="NCBI Taxonomy" id="1751298"/>
    <lineage>
        <taxon>Bacteria</taxon>
        <taxon>Bacillati</taxon>
        <taxon>Actinomycetota</taxon>
        <taxon>Actinomycetes</taxon>
        <taxon>Micromonosporales</taxon>
        <taxon>Micromonosporaceae</taxon>
        <taxon>Mangrovihabitans</taxon>
    </lineage>
</organism>
<reference evidence="2" key="1">
    <citation type="journal article" date="2014" name="Int. J. Syst. Evol. Microbiol.">
        <title>Complete genome sequence of Corynebacterium casei LMG S-19264T (=DSM 44701T), isolated from a smear-ripened cheese.</title>
        <authorList>
            <consortium name="US DOE Joint Genome Institute (JGI-PGF)"/>
            <person name="Walter F."/>
            <person name="Albersmeier A."/>
            <person name="Kalinowski J."/>
            <person name="Ruckert C."/>
        </authorList>
    </citation>
    <scope>NUCLEOTIDE SEQUENCE</scope>
    <source>
        <strain evidence="2">CGMCC 4.7299</strain>
    </source>
</reference>
<dbReference type="EMBL" id="BMMX01000001">
    <property type="protein sequence ID" value="GGK73265.1"/>
    <property type="molecule type" value="Genomic_DNA"/>
</dbReference>
<dbReference type="GO" id="GO:0016853">
    <property type="term" value="F:isomerase activity"/>
    <property type="evidence" value="ECO:0007669"/>
    <property type="project" value="UniProtKB-KW"/>
</dbReference>
<name>A0A8J3BVX2_9ACTN</name>
<accession>A0A8J3BVX2</accession>
<dbReference type="Gene3D" id="3.20.20.150">
    <property type="entry name" value="Divalent-metal-dependent TIM barrel enzymes"/>
    <property type="match status" value="1"/>
</dbReference>
<dbReference type="InterPro" id="IPR036237">
    <property type="entry name" value="Xyl_isomerase-like_sf"/>
</dbReference>
<keyword evidence="3" id="KW-1185">Reference proteome</keyword>
<dbReference type="NCBIfam" id="NF035939">
    <property type="entry name" value="TIM_EboE"/>
    <property type="match status" value="1"/>
</dbReference>
<reference evidence="2" key="2">
    <citation type="submission" date="2020-09" db="EMBL/GenBank/DDBJ databases">
        <authorList>
            <person name="Sun Q."/>
            <person name="Zhou Y."/>
        </authorList>
    </citation>
    <scope>NUCLEOTIDE SEQUENCE</scope>
    <source>
        <strain evidence="2">CGMCC 4.7299</strain>
    </source>
</reference>